<dbReference type="AlphaFoldDB" id="A0A327NSH4"/>
<dbReference type="OrthoDB" id="9933969at2"/>
<accession>A0A327NSH4</accession>
<protein>
    <submittedName>
        <fullName evidence="1">Uncharacterized protein</fullName>
    </submittedName>
</protein>
<dbReference type="Proteomes" id="UP000249016">
    <property type="component" value="Unassembled WGS sequence"/>
</dbReference>
<dbReference type="RefSeq" id="WP_111349778.1">
    <property type="nucleotide sequence ID" value="NZ_QLII01000001.1"/>
</dbReference>
<organism evidence="1 2">
    <name type="scientific">Spirosoma telluris</name>
    <dbReference type="NCBI Taxonomy" id="2183553"/>
    <lineage>
        <taxon>Bacteria</taxon>
        <taxon>Pseudomonadati</taxon>
        <taxon>Bacteroidota</taxon>
        <taxon>Cytophagia</taxon>
        <taxon>Cytophagales</taxon>
        <taxon>Cytophagaceae</taxon>
        <taxon>Spirosoma</taxon>
    </lineage>
</organism>
<sequence length="105" mass="12335">MISQNNQSALLKEYIKTLFASKPVFPGILPRKWGKDFSDDELYQVYTALKAVLKQADPYSRESLIREFEGFDYTPQQLNWYLRRFWREIVKLIIETSTPNIAAKG</sequence>
<proteinExistence type="predicted"/>
<dbReference type="EMBL" id="QLII01000001">
    <property type="protein sequence ID" value="RAI78212.1"/>
    <property type="molecule type" value="Genomic_DNA"/>
</dbReference>
<reference evidence="1 2" key="1">
    <citation type="submission" date="2018-06" db="EMBL/GenBank/DDBJ databases">
        <title>Spirosoma sp. HMF3257 Genome sequencing and assembly.</title>
        <authorList>
            <person name="Kang H."/>
            <person name="Cha I."/>
            <person name="Kim H."/>
            <person name="Kang J."/>
            <person name="Joh K."/>
        </authorList>
    </citation>
    <scope>NUCLEOTIDE SEQUENCE [LARGE SCALE GENOMIC DNA]</scope>
    <source>
        <strain evidence="1 2">HMF3257</strain>
    </source>
</reference>
<name>A0A327NSH4_9BACT</name>
<evidence type="ECO:0000313" key="1">
    <source>
        <dbReference type="EMBL" id="RAI78212.1"/>
    </source>
</evidence>
<evidence type="ECO:0000313" key="2">
    <source>
        <dbReference type="Proteomes" id="UP000249016"/>
    </source>
</evidence>
<gene>
    <name evidence="1" type="ORF">HMF3257_36455</name>
</gene>
<keyword evidence="2" id="KW-1185">Reference proteome</keyword>
<comment type="caution">
    <text evidence="1">The sequence shown here is derived from an EMBL/GenBank/DDBJ whole genome shotgun (WGS) entry which is preliminary data.</text>
</comment>